<protein>
    <submittedName>
        <fullName evidence="1">(apollo) hypothetical protein</fullName>
    </submittedName>
</protein>
<dbReference type="EMBL" id="CAJQZP010000255">
    <property type="protein sequence ID" value="CAG4951468.1"/>
    <property type="molecule type" value="Genomic_DNA"/>
</dbReference>
<evidence type="ECO:0000313" key="2">
    <source>
        <dbReference type="Proteomes" id="UP000691718"/>
    </source>
</evidence>
<gene>
    <name evidence="1" type="ORF">PAPOLLO_LOCUS4431</name>
</gene>
<dbReference type="AlphaFoldDB" id="A0A8S3WBC3"/>
<accession>A0A8S3WBC3</accession>
<sequence>MSCKMFFGINSFITPEEAIAESDDDDRENDLAIIPPDSCIVTDEMEESDEDRVVIRCHEMCSKILKLWYAMKVLFHPTKVVKGFRRKPNIQQWQ</sequence>
<evidence type="ECO:0000313" key="1">
    <source>
        <dbReference type="EMBL" id="CAG4951468.1"/>
    </source>
</evidence>
<comment type="caution">
    <text evidence="1">The sequence shown here is derived from an EMBL/GenBank/DDBJ whole genome shotgun (WGS) entry which is preliminary data.</text>
</comment>
<dbReference type="Proteomes" id="UP000691718">
    <property type="component" value="Unassembled WGS sequence"/>
</dbReference>
<dbReference type="OrthoDB" id="6916224at2759"/>
<keyword evidence="2" id="KW-1185">Reference proteome</keyword>
<proteinExistence type="predicted"/>
<organism evidence="1 2">
    <name type="scientific">Parnassius apollo</name>
    <name type="common">Apollo butterfly</name>
    <name type="synonym">Papilio apollo</name>
    <dbReference type="NCBI Taxonomy" id="110799"/>
    <lineage>
        <taxon>Eukaryota</taxon>
        <taxon>Metazoa</taxon>
        <taxon>Ecdysozoa</taxon>
        <taxon>Arthropoda</taxon>
        <taxon>Hexapoda</taxon>
        <taxon>Insecta</taxon>
        <taxon>Pterygota</taxon>
        <taxon>Neoptera</taxon>
        <taxon>Endopterygota</taxon>
        <taxon>Lepidoptera</taxon>
        <taxon>Glossata</taxon>
        <taxon>Ditrysia</taxon>
        <taxon>Papilionoidea</taxon>
        <taxon>Papilionidae</taxon>
        <taxon>Parnassiinae</taxon>
        <taxon>Parnassini</taxon>
        <taxon>Parnassius</taxon>
        <taxon>Parnassius</taxon>
    </lineage>
</organism>
<reference evidence="1" key="1">
    <citation type="submission" date="2021-04" db="EMBL/GenBank/DDBJ databases">
        <authorList>
            <person name="Tunstrom K."/>
        </authorList>
    </citation>
    <scope>NUCLEOTIDE SEQUENCE</scope>
</reference>
<name>A0A8S3WBC3_PARAO</name>